<dbReference type="Proteomes" id="UP000198417">
    <property type="component" value="Unassembled WGS sequence"/>
</dbReference>
<name>A0A238Z7U0_9RHOB</name>
<accession>A0A238Z7U0</accession>
<evidence type="ECO:0000313" key="2">
    <source>
        <dbReference type="Proteomes" id="UP000198417"/>
    </source>
</evidence>
<dbReference type="OrthoDB" id="7876689at2"/>
<organism evidence="1 2">
    <name type="scientific">Puniceibacterium sediminis</name>
    <dbReference type="NCBI Taxonomy" id="1608407"/>
    <lineage>
        <taxon>Bacteria</taxon>
        <taxon>Pseudomonadati</taxon>
        <taxon>Pseudomonadota</taxon>
        <taxon>Alphaproteobacteria</taxon>
        <taxon>Rhodobacterales</taxon>
        <taxon>Paracoccaceae</taxon>
        <taxon>Puniceibacterium</taxon>
    </lineage>
</organism>
<dbReference type="InterPro" id="IPR021395">
    <property type="entry name" value="DUF3035"/>
</dbReference>
<dbReference type="AlphaFoldDB" id="A0A238Z7U0"/>
<dbReference type="RefSeq" id="WP_089273398.1">
    <property type="nucleotide sequence ID" value="NZ_FZNN01000025.1"/>
</dbReference>
<dbReference type="EMBL" id="FZNN01000025">
    <property type="protein sequence ID" value="SNR79109.1"/>
    <property type="molecule type" value="Genomic_DNA"/>
</dbReference>
<reference evidence="1 2" key="1">
    <citation type="submission" date="2017-06" db="EMBL/GenBank/DDBJ databases">
        <authorList>
            <person name="Kim H.J."/>
            <person name="Triplett B.A."/>
        </authorList>
    </citation>
    <scope>NUCLEOTIDE SEQUENCE [LARGE SCALE GENOMIC DNA]</scope>
    <source>
        <strain evidence="1 2">DSM 29052</strain>
    </source>
</reference>
<sequence>MFGRCMILMAGMTLLMSCGDGRLRDIRTNRSTPEEFAIVPPKPLQTPPNLSELPVPTPGAANRTDQMPLADAVAALGGRPDALSGINVSAADAALLGTAQRFGVNATIRADLAQDDQAFRERKALFSWRLVKEDEYNRAYSGQRLDANAELIRMRLLGIRTPSAPPEAR</sequence>
<gene>
    <name evidence="1" type="ORF">SAMN06265370_12517</name>
</gene>
<proteinExistence type="predicted"/>
<dbReference type="Pfam" id="PF11233">
    <property type="entry name" value="DUF3035"/>
    <property type="match status" value="1"/>
</dbReference>
<dbReference type="PROSITE" id="PS51257">
    <property type="entry name" value="PROKAR_LIPOPROTEIN"/>
    <property type="match status" value="1"/>
</dbReference>
<evidence type="ECO:0000313" key="1">
    <source>
        <dbReference type="EMBL" id="SNR79109.1"/>
    </source>
</evidence>
<protein>
    <submittedName>
        <fullName evidence="1">Beta-barrel assembly machine subunit BamF</fullName>
    </submittedName>
</protein>
<keyword evidence="2" id="KW-1185">Reference proteome</keyword>